<dbReference type="PANTHER" id="PTHR42899:SF1">
    <property type="entry name" value="SPERMATOGENESIS-ASSOCIATED PROTEIN 20"/>
    <property type="match status" value="1"/>
</dbReference>
<protein>
    <recommendedName>
        <fullName evidence="2">Spermatogenesis-associated protein 20-like TRX domain-containing protein</fullName>
    </recommendedName>
</protein>
<feature type="compositionally biased region" description="Polar residues" evidence="1">
    <location>
        <begin position="831"/>
        <end position="840"/>
    </location>
</feature>
<organism evidence="3 4">
    <name type="scientific">Oculimacula yallundae</name>
    <dbReference type="NCBI Taxonomy" id="86028"/>
    <lineage>
        <taxon>Eukaryota</taxon>
        <taxon>Fungi</taxon>
        <taxon>Dikarya</taxon>
        <taxon>Ascomycota</taxon>
        <taxon>Pezizomycotina</taxon>
        <taxon>Leotiomycetes</taxon>
        <taxon>Helotiales</taxon>
        <taxon>Ploettnerulaceae</taxon>
        <taxon>Oculimacula</taxon>
    </lineage>
</organism>
<dbReference type="Gene3D" id="1.50.10.10">
    <property type="match status" value="1"/>
</dbReference>
<dbReference type="EMBL" id="JAZHXI010000017">
    <property type="protein sequence ID" value="KAL2062233.1"/>
    <property type="molecule type" value="Genomic_DNA"/>
</dbReference>
<dbReference type="InterPro" id="IPR036249">
    <property type="entry name" value="Thioredoxin-like_sf"/>
</dbReference>
<feature type="region of interest" description="Disordered" evidence="1">
    <location>
        <begin position="794"/>
        <end position="868"/>
    </location>
</feature>
<dbReference type="SUPFAM" id="SSF52833">
    <property type="entry name" value="Thioredoxin-like"/>
    <property type="match status" value="1"/>
</dbReference>
<evidence type="ECO:0000256" key="1">
    <source>
        <dbReference type="SAM" id="MobiDB-lite"/>
    </source>
</evidence>
<reference evidence="3 4" key="1">
    <citation type="journal article" date="2024" name="Commun. Biol.">
        <title>Comparative genomic analysis of thermophilic fungi reveals convergent evolutionary adaptations and gene losses.</title>
        <authorList>
            <person name="Steindorff A.S."/>
            <person name="Aguilar-Pontes M.V."/>
            <person name="Robinson A.J."/>
            <person name="Andreopoulos B."/>
            <person name="LaButti K."/>
            <person name="Kuo A."/>
            <person name="Mondo S."/>
            <person name="Riley R."/>
            <person name="Otillar R."/>
            <person name="Haridas S."/>
            <person name="Lipzen A."/>
            <person name="Grimwood J."/>
            <person name="Schmutz J."/>
            <person name="Clum A."/>
            <person name="Reid I.D."/>
            <person name="Moisan M.C."/>
            <person name="Butler G."/>
            <person name="Nguyen T.T.M."/>
            <person name="Dewar K."/>
            <person name="Conant G."/>
            <person name="Drula E."/>
            <person name="Henrissat B."/>
            <person name="Hansel C."/>
            <person name="Singer S."/>
            <person name="Hutchinson M.I."/>
            <person name="de Vries R.P."/>
            <person name="Natvig D.O."/>
            <person name="Powell A.J."/>
            <person name="Tsang A."/>
            <person name="Grigoriev I.V."/>
        </authorList>
    </citation>
    <scope>NUCLEOTIDE SEQUENCE [LARGE SCALE GENOMIC DNA]</scope>
    <source>
        <strain evidence="3 4">CBS 494.80</strain>
    </source>
</reference>
<gene>
    <name evidence="3" type="ORF">VTL71DRAFT_6499</name>
</gene>
<proteinExistence type="predicted"/>
<accession>A0ABR4BX50</accession>
<evidence type="ECO:0000313" key="4">
    <source>
        <dbReference type="Proteomes" id="UP001595075"/>
    </source>
</evidence>
<evidence type="ECO:0000313" key="3">
    <source>
        <dbReference type="EMBL" id="KAL2062233.1"/>
    </source>
</evidence>
<feature type="domain" description="Spermatogenesis-associated protein 20-like TRX" evidence="2">
    <location>
        <begin position="67"/>
        <end position="232"/>
    </location>
</feature>
<dbReference type="Pfam" id="PF03190">
    <property type="entry name" value="Thioredox_DsbH"/>
    <property type="match status" value="1"/>
</dbReference>
<dbReference type="PANTHER" id="PTHR42899">
    <property type="entry name" value="SPERMATOGENESIS-ASSOCIATED PROTEIN 20"/>
    <property type="match status" value="1"/>
</dbReference>
<sequence>MAAQLRGSGSGSGAEPSADGTPTANLNQGIGTALKNGLTGEASSSSQYPSSNAIAMDRGQAELVLTNRAGESRSPYVRAHKDNPVKWQLWGDEAIEMAKRENRLLFLSVGYAACHWCHVMERESFENEEVASILNSAFIPIKIDREERPDIDRIYMNFVQATTGSGGWPLNVFVTPDLEPVFGGTYWPGPTSQTPFEDQVDFLGILDKLSTVWREQEQRCRSDSKQILEQLKSFAAEGTFGDRLGEGADGLDIELIEEANQHFASTFDSQNGGFGSAPKFPTPSKLSFLLRLGQYPPVVIDVVGAADCGKAQNMAVTTLKKMARGGIHDHIGNGFARYSVTADWSLPHFEKMLYDNAQLLHVYLDAFLLSRDAELLGVVYDISTYLTTDLADPEGGFYSSEDADSLYRKGDTEKREGAFYVWTKREFENVLGSQTEPILSAFFNVSGHGNVLPENDAHDEFLDQNVLAIVNTPSSLASQFGMKEEEVVRIIKEGKVALRSHREKERVRPVLDDKIVVSWNGIAIGALARTGAVIKGFDPIKSKEYLDFAIKAATFIKEKLYDADKKILYRIWREGRGDTEGFADDYAFLIEGLLDLYEATFEEKWLQWADELQQTQNTLFYDTTTTSGFFSTSASAPHIILRLKDGMDTSEPSTNGTSASNLYRLSSLLNDESYGQMAKTTIAGFESEVLQYPWLFASFMPCVVAGQLGVRGVVVAGGVDSEKEEGENMARVKEFEKSPRGGLSTFAWLKEEGGWLRSRNPLLKDFKGGDGKARVMVCEGGVCVEEGVLGEERVVSGSSKTEGEDGNKVGEKEGEPDVHGIEKALRALTAQGEQQTQGTSILPAGSEQKTQGDSEAATAAQPPAKTSS</sequence>
<dbReference type="InterPro" id="IPR012341">
    <property type="entry name" value="6hp_glycosidase-like_sf"/>
</dbReference>
<feature type="compositionally biased region" description="Polar residues" evidence="1">
    <location>
        <begin position="20"/>
        <end position="30"/>
    </location>
</feature>
<dbReference type="InterPro" id="IPR008928">
    <property type="entry name" value="6-hairpin_glycosidase_sf"/>
</dbReference>
<feature type="region of interest" description="Disordered" evidence="1">
    <location>
        <begin position="1"/>
        <end position="51"/>
    </location>
</feature>
<dbReference type="Gene3D" id="3.40.30.10">
    <property type="entry name" value="Glutaredoxin"/>
    <property type="match status" value="1"/>
</dbReference>
<dbReference type="InterPro" id="IPR024705">
    <property type="entry name" value="Ssp411"/>
</dbReference>
<dbReference type="SUPFAM" id="SSF48208">
    <property type="entry name" value="Six-hairpin glycosidases"/>
    <property type="match status" value="1"/>
</dbReference>
<comment type="caution">
    <text evidence="3">The sequence shown here is derived from an EMBL/GenBank/DDBJ whole genome shotgun (WGS) entry which is preliminary data.</text>
</comment>
<dbReference type="CDD" id="cd02955">
    <property type="entry name" value="SSP411"/>
    <property type="match status" value="1"/>
</dbReference>
<keyword evidence="4" id="KW-1185">Reference proteome</keyword>
<feature type="compositionally biased region" description="Basic and acidic residues" evidence="1">
    <location>
        <begin position="801"/>
        <end position="825"/>
    </location>
</feature>
<dbReference type="InterPro" id="IPR004879">
    <property type="entry name" value="Ssp411-like_TRX"/>
</dbReference>
<dbReference type="Proteomes" id="UP001595075">
    <property type="component" value="Unassembled WGS sequence"/>
</dbReference>
<evidence type="ECO:0000259" key="2">
    <source>
        <dbReference type="Pfam" id="PF03190"/>
    </source>
</evidence>
<name>A0ABR4BX50_9HELO</name>